<evidence type="ECO:0000313" key="2">
    <source>
        <dbReference type="Proteomes" id="UP000031838"/>
    </source>
</evidence>
<reference evidence="1 2" key="2">
    <citation type="journal article" date="2016" name="Appl. Microbiol. Biotechnol.">
        <title>Mutations improving production and secretion of extracellular lipase by Burkholderia glumae PG1.</title>
        <authorList>
            <person name="Knapp A."/>
            <person name="Voget S."/>
            <person name="Gao R."/>
            <person name="Zaburannyi N."/>
            <person name="Krysciak D."/>
            <person name="Breuer M."/>
            <person name="Hauer B."/>
            <person name="Streit W.R."/>
            <person name="Muller R."/>
            <person name="Daniel R."/>
            <person name="Jaeger K.E."/>
        </authorList>
    </citation>
    <scope>NUCLEOTIDE SEQUENCE [LARGE SCALE GENOMIC DNA]</scope>
    <source>
        <strain evidence="1 2">PG1</strain>
    </source>
</reference>
<name>A0A0B6RZ93_BURPL</name>
<accession>A0A0B6RZ93</accession>
<keyword evidence="2" id="KW-1185">Reference proteome</keyword>
<organism evidence="1 2">
    <name type="scientific">Burkholderia plantarii</name>
    <dbReference type="NCBI Taxonomy" id="41899"/>
    <lineage>
        <taxon>Bacteria</taxon>
        <taxon>Pseudomonadati</taxon>
        <taxon>Pseudomonadota</taxon>
        <taxon>Betaproteobacteria</taxon>
        <taxon>Burkholderiales</taxon>
        <taxon>Burkholderiaceae</taxon>
        <taxon>Burkholderia</taxon>
    </lineage>
</organism>
<sequence length="65" mass="6839">MVDISNENDCYLCVADTVATLCNAGVLDAGAFVMDCVGPARGLKGDARDDHGLMRLPLARRAGSR</sequence>
<protein>
    <submittedName>
        <fullName evidence="1">Uncharacterized protein</fullName>
    </submittedName>
</protein>
<reference evidence="2" key="1">
    <citation type="submission" date="2011-03" db="EMBL/GenBank/DDBJ databases">
        <authorList>
            <person name="Voget S."/>
            <person name="Streit W.R."/>
            <person name="Jaeger K.E."/>
            <person name="Daniel R."/>
        </authorList>
    </citation>
    <scope>NUCLEOTIDE SEQUENCE [LARGE SCALE GENOMIC DNA]</scope>
    <source>
        <strain evidence="2">PG1</strain>
    </source>
</reference>
<dbReference type="Proteomes" id="UP000031838">
    <property type="component" value="Chromosome 1"/>
</dbReference>
<dbReference type="EMBL" id="CP002580">
    <property type="protein sequence ID" value="AJK46355.1"/>
    <property type="molecule type" value="Genomic_DNA"/>
</dbReference>
<gene>
    <name evidence="1" type="ORF">BGL_1c18460</name>
</gene>
<dbReference type="AlphaFoldDB" id="A0A0B6RZ93"/>
<dbReference type="KEGG" id="bgp:BGL_1c18460"/>
<proteinExistence type="predicted"/>
<evidence type="ECO:0000313" key="1">
    <source>
        <dbReference type="EMBL" id="AJK46355.1"/>
    </source>
</evidence>
<dbReference type="HOGENOM" id="CLU_2841285_0_0_4"/>